<comment type="subcellular location">
    <subcellularLocation>
        <location evidence="1 8">Cell membrane</location>
        <topology evidence="1 8">Multi-pass membrane protein</topology>
    </subcellularLocation>
</comment>
<keyword evidence="4 8" id="KW-1003">Cell membrane</keyword>
<evidence type="ECO:0000313" key="11">
    <source>
        <dbReference type="Proteomes" id="UP000051845"/>
    </source>
</evidence>
<sequence length="395" mass="41664">MTNSANHHRLRFLLILGTLSATGPLSIDLYLPALPQMVSQFHTTTAMMQLSITACLLGLAVGQLISGPLSDHYGRRMPLFAGFIVFGLASLAIAFTHSVSLLIGLRFIQGLAGAAGQVLSRAVARDLFSGKALTQFYALLNSVNGLFPIIAPIIGGYMIKFVPWTGIFILLGAIGLLLAGLILLGIPETLKPEHRLTGPVFQSFLSFGTLLKQPGFFGELLITGVVYGSLFSYIAASTFIYQQLFHLSAQSFSLIYALNGLGIVIGSALPGRLTGVSTYRQLISGLGFCIVDSVALLLGAYLQWRLVTIATLIFLLVIGVGLLLTLTTAIIMGKTSENAGGASALIGLSQNAFGGISSPLVGLFGTSSLAPMAGLVLVYNLIAGGVAYHIHHQNR</sequence>
<feature type="transmembrane region" description="Helical" evidence="8">
    <location>
        <begin position="220"/>
        <end position="241"/>
    </location>
</feature>
<dbReference type="InterPro" id="IPR004812">
    <property type="entry name" value="Efflux_drug-R_Bcr/CmlA"/>
</dbReference>
<comment type="similarity">
    <text evidence="2 8">Belongs to the major facilitator superfamily. Bcr/CmlA family.</text>
</comment>
<keyword evidence="6 8" id="KW-1133">Transmembrane helix</keyword>
<reference evidence="10 11" key="1">
    <citation type="journal article" date="2015" name="Genome Announc.">
        <title>Expanding the biotechnology potential of lactobacilli through comparative genomics of 213 strains and associated genera.</title>
        <authorList>
            <person name="Sun Z."/>
            <person name="Harris H.M."/>
            <person name="McCann A."/>
            <person name="Guo C."/>
            <person name="Argimon S."/>
            <person name="Zhang W."/>
            <person name="Yang X."/>
            <person name="Jeffery I.B."/>
            <person name="Cooney J.C."/>
            <person name="Kagawa T.F."/>
            <person name="Liu W."/>
            <person name="Song Y."/>
            <person name="Salvetti E."/>
            <person name="Wrobel A."/>
            <person name="Rasinkangas P."/>
            <person name="Parkhill J."/>
            <person name="Rea M.C."/>
            <person name="O'Sullivan O."/>
            <person name="Ritari J."/>
            <person name="Douillard F.P."/>
            <person name="Paul Ross R."/>
            <person name="Yang R."/>
            <person name="Briner A.E."/>
            <person name="Felis G.E."/>
            <person name="de Vos W.M."/>
            <person name="Barrangou R."/>
            <person name="Klaenhammer T.R."/>
            <person name="Caufield P.W."/>
            <person name="Cui Y."/>
            <person name="Zhang H."/>
            <person name="O'Toole P.W."/>
        </authorList>
    </citation>
    <scope>NUCLEOTIDE SEQUENCE [LARGE SCALE GENOMIC DNA]</scope>
    <source>
        <strain evidence="10 11">DSM 20515</strain>
    </source>
</reference>
<dbReference type="RefSeq" id="WP_056996665.1">
    <property type="nucleotide sequence ID" value="NZ_AYYR01000043.1"/>
</dbReference>
<keyword evidence="3 8" id="KW-0813">Transport</keyword>
<dbReference type="CDD" id="cd17320">
    <property type="entry name" value="MFS_MdfA_MDR_like"/>
    <property type="match status" value="1"/>
</dbReference>
<keyword evidence="5 8" id="KW-0812">Transmembrane</keyword>
<feature type="transmembrane region" description="Helical" evidence="8">
    <location>
        <begin position="253"/>
        <end position="270"/>
    </location>
</feature>
<dbReference type="SUPFAM" id="SSF103473">
    <property type="entry name" value="MFS general substrate transporter"/>
    <property type="match status" value="1"/>
</dbReference>
<evidence type="ECO:0000256" key="7">
    <source>
        <dbReference type="ARBA" id="ARBA00023136"/>
    </source>
</evidence>
<feature type="transmembrane region" description="Helical" evidence="8">
    <location>
        <begin position="308"/>
        <end position="332"/>
    </location>
</feature>
<feature type="transmembrane region" description="Helical" evidence="8">
    <location>
        <begin position="12"/>
        <end position="34"/>
    </location>
</feature>
<name>A0A0R2B8T5_SECCO</name>
<dbReference type="PANTHER" id="PTHR23502">
    <property type="entry name" value="MAJOR FACILITATOR SUPERFAMILY"/>
    <property type="match status" value="1"/>
</dbReference>
<dbReference type="Gene3D" id="1.20.1720.10">
    <property type="entry name" value="Multidrug resistance protein D"/>
    <property type="match status" value="1"/>
</dbReference>
<comment type="caution">
    <text evidence="8">Lacks conserved residue(s) required for the propagation of feature annotation.</text>
</comment>
<proteinExistence type="inferred from homology"/>
<feature type="transmembrane region" description="Helical" evidence="8">
    <location>
        <begin position="136"/>
        <end position="159"/>
    </location>
</feature>
<evidence type="ECO:0000259" key="9">
    <source>
        <dbReference type="PROSITE" id="PS50850"/>
    </source>
</evidence>
<keyword evidence="7 8" id="KW-0472">Membrane</keyword>
<gene>
    <name evidence="10" type="ORF">FC82_GL002020</name>
</gene>
<dbReference type="NCBIfam" id="TIGR00710">
    <property type="entry name" value="efflux_Bcr_CflA"/>
    <property type="match status" value="1"/>
</dbReference>
<dbReference type="GO" id="GO:0042910">
    <property type="term" value="F:xenobiotic transmembrane transporter activity"/>
    <property type="evidence" value="ECO:0007669"/>
    <property type="project" value="InterPro"/>
</dbReference>
<feature type="transmembrane region" description="Helical" evidence="8">
    <location>
        <begin position="77"/>
        <end position="95"/>
    </location>
</feature>
<feature type="domain" description="Major facilitator superfamily (MFS) profile" evidence="9">
    <location>
        <begin position="12"/>
        <end position="395"/>
    </location>
</feature>
<evidence type="ECO:0000256" key="5">
    <source>
        <dbReference type="ARBA" id="ARBA00022692"/>
    </source>
</evidence>
<protein>
    <recommendedName>
        <fullName evidence="8">Bcr/CflA family efflux transporter</fullName>
    </recommendedName>
</protein>
<dbReference type="InterPro" id="IPR005829">
    <property type="entry name" value="Sugar_transporter_CS"/>
</dbReference>
<dbReference type="AlphaFoldDB" id="A0A0R2B8T5"/>
<dbReference type="Proteomes" id="UP000051845">
    <property type="component" value="Unassembled WGS sequence"/>
</dbReference>
<dbReference type="PROSITE" id="PS00216">
    <property type="entry name" value="SUGAR_TRANSPORT_1"/>
    <property type="match status" value="1"/>
</dbReference>
<organism evidence="10 11">
    <name type="scientific">Secundilactobacillus collinoides DSM 20515 = JCM 1123</name>
    <dbReference type="NCBI Taxonomy" id="1423733"/>
    <lineage>
        <taxon>Bacteria</taxon>
        <taxon>Bacillati</taxon>
        <taxon>Bacillota</taxon>
        <taxon>Bacilli</taxon>
        <taxon>Lactobacillales</taxon>
        <taxon>Lactobacillaceae</taxon>
        <taxon>Secundilactobacillus</taxon>
    </lineage>
</organism>
<dbReference type="PANTHER" id="PTHR23502:SF132">
    <property type="entry name" value="POLYAMINE TRANSPORTER 2-RELATED"/>
    <property type="match status" value="1"/>
</dbReference>
<dbReference type="PATRIC" id="fig|1423733.4.peg.2123"/>
<dbReference type="PROSITE" id="PS50850">
    <property type="entry name" value="MFS"/>
    <property type="match status" value="1"/>
</dbReference>
<feature type="transmembrane region" description="Helical" evidence="8">
    <location>
        <begin position="370"/>
        <end position="390"/>
    </location>
</feature>
<dbReference type="GO" id="GO:1990961">
    <property type="term" value="P:xenobiotic detoxification by transmembrane export across the plasma membrane"/>
    <property type="evidence" value="ECO:0007669"/>
    <property type="project" value="InterPro"/>
</dbReference>
<evidence type="ECO:0000313" key="10">
    <source>
        <dbReference type="EMBL" id="KRM75869.1"/>
    </source>
</evidence>
<evidence type="ECO:0000256" key="1">
    <source>
        <dbReference type="ARBA" id="ARBA00004651"/>
    </source>
</evidence>
<feature type="transmembrane region" description="Helical" evidence="8">
    <location>
        <begin position="165"/>
        <end position="186"/>
    </location>
</feature>
<feature type="transmembrane region" description="Helical" evidence="8">
    <location>
        <begin position="282"/>
        <end position="302"/>
    </location>
</feature>
<evidence type="ECO:0000256" key="6">
    <source>
        <dbReference type="ARBA" id="ARBA00022989"/>
    </source>
</evidence>
<dbReference type="Pfam" id="PF07690">
    <property type="entry name" value="MFS_1"/>
    <property type="match status" value="1"/>
</dbReference>
<comment type="caution">
    <text evidence="10">The sequence shown here is derived from an EMBL/GenBank/DDBJ whole genome shotgun (WGS) entry which is preliminary data.</text>
</comment>
<dbReference type="InterPro" id="IPR011701">
    <property type="entry name" value="MFS"/>
</dbReference>
<evidence type="ECO:0000256" key="8">
    <source>
        <dbReference type="RuleBase" id="RU365088"/>
    </source>
</evidence>
<accession>A0A0R2B8T5</accession>
<dbReference type="InterPro" id="IPR020846">
    <property type="entry name" value="MFS_dom"/>
</dbReference>
<feature type="transmembrane region" description="Helical" evidence="8">
    <location>
        <begin position="46"/>
        <end position="65"/>
    </location>
</feature>
<dbReference type="InterPro" id="IPR036259">
    <property type="entry name" value="MFS_trans_sf"/>
</dbReference>
<dbReference type="EMBL" id="AYYR01000043">
    <property type="protein sequence ID" value="KRM75869.1"/>
    <property type="molecule type" value="Genomic_DNA"/>
</dbReference>
<dbReference type="GO" id="GO:0005886">
    <property type="term" value="C:plasma membrane"/>
    <property type="evidence" value="ECO:0007669"/>
    <property type="project" value="UniProtKB-SubCell"/>
</dbReference>
<evidence type="ECO:0000256" key="3">
    <source>
        <dbReference type="ARBA" id="ARBA00022448"/>
    </source>
</evidence>
<evidence type="ECO:0000256" key="2">
    <source>
        <dbReference type="ARBA" id="ARBA00006236"/>
    </source>
</evidence>
<evidence type="ECO:0000256" key="4">
    <source>
        <dbReference type="ARBA" id="ARBA00022475"/>
    </source>
</evidence>